<proteinExistence type="predicted"/>
<dbReference type="Gene3D" id="3.30.1460.10">
    <property type="match status" value="1"/>
</dbReference>
<reference evidence="2 3" key="1">
    <citation type="submission" date="2023-10" db="EMBL/GenBank/DDBJ databases">
        <title>Clonality and diversity in the soft rot Dickeya solani phytopathogen.</title>
        <authorList>
            <person name="Pedron J."/>
            <person name="Van Gijisegem F."/>
            <person name="Portier P."/>
            <person name="Taghouti G."/>
        </authorList>
    </citation>
    <scope>NUCLEOTIDE SEQUENCE [LARGE SCALE GENOMIC DNA]</scope>
    <source>
        <strain evidence="2 3">FVG2-MFV017-A9</strain>
    </source>
</reference>
<sequence length="165" mass="18248">MTSAQSASTQSASTQSVLTQSASTRPTSAQQLAARLLQHFSQFNRQRLTLNNGICVLNGADGREAAVIEVPAHSDNLLLHCQLVSLKGEDRPAIYRLMLLLNFEMAAMRGCWLALDEYDNLRLCSQSPLDKLDEAGFSAWMNGYIRQVQETRTFIEQTLAEVNAA</sequence>
<dbReference type="SUPFAM" id="SSF69635">
    <property type="entry name" value="Type III secretory system chaperone-like"/>
    <property type="match status" value="1"/>
</dbReference>
<dbReference type="EMBL" id="JAWLLM010000007">
    <property type="protein sequence ID" value="MDV7042164.1"/>
    <property type="molecule type" value="Genomic_DNA"/>
</dbReference>
<comment type="caution">
    <text evidence="2">The sequence shown here is derived from an EMBL/GenBank/DDBJ whole genome shotgun (WGS) entry which is preliminary data.</text>
</comment>
<keyword evidence="3" id="KW-1185">Reference proteome</keyword>
<dbReference type="CDD" id="cd17024">
    <property type="entry name" value="T3SC_IA_DspF-like"/>
    <property type="match status" value="1"/>
</dbReference>
<dbReference type="Pfam" id="PF05932">
    <property type="entry name" value="CesT"/>
    <property type="match status" value="1"/>
</dbReference>
<evidence type="ECO:0000256" key="1">
    <source>
        <dbReference type="SAM" id="MobiDB-lite"/>
    </source>
</evidence>
<evidence type="ECO:0000313" key="2">
    <source>
        <dbReference type="EMBL" id="MDV7042164.1"/>
    </source>
</evidence>
<dbReference type="Proteomes" id="UP001187868">
    <property type="component" value="Unassembled WGS sequence"/>
</dbReference>
<protein>
    <submittedName>
        <fullName evidence="2">Type III secretion system chaperone</fullName>
    </submittedName>
</protein>
<organism evidence="2 3">
    <name type="scientific">Dickeya solani</name>
    <dbReference type="NCBI Taxonomy" id="1089444"/>
    <lineage>
        <taxon>Bacteria</taxon>
        <taxon>Pseudomonadati</taxon>
        <taxon>Pseudomonadota</taxon>
        <taxon>Gammaproteobacteria</taxon>
        <taxon>Enterobacterales</taxon>
        <taxon>Pectobacteriaceae</taxon>
        <taxon>Dickeya</taxon>
    </lineage>
</organism>
<gene>
    <name evidence="2" type="ORF">RUJ08_08470</name>
</gene>
<feature type="region of interest" description="Disordered" evidence="1">
    <location>
        <begin position="1"/>
        <end position="24"/>
    </location>
</feature>
<evidence type="ECO:0000313" key="3">
    <source>
        <dbReference type="Proteomes" id="UP001187868"/>
    </source>
</evidence>
<dbReference type="InterPro" id="IPR010261">
    <property type="entry name" value="Tir_chaperone"/>
</dbReference>
<name>A0ABU4EDR7_9GAMM</name>
<accession>A0ABU4EDR7</accession>